<keyword evidence="1" id="KW-0001">2Fe-2S</keyword>
<protein>
    <submittedName>
        <fullName evidence="7">FAD-dependent oxidoreductase</fullName>
    </submittedName>
</protein>
<evidence type="ECO:0000256" key="2">
    <source>
        <dbReference type="ARBA" id="ARBA00022723"/>
    </source>
</evidence>
<name>A0A4S4FRG4_9MICO</name>
<dbReference type="PANTHER" id="PTHR13847:SF274">
    <property type="entry name" value="RIESKE 2FE-2S IRON-SULFUR PROTEIN YHFW-RELATED"/>
    <property type="match status" value="1"/>
</dbReference>
<organism evidence="7 8">
    <name type="scientific">Orlajensenia flava</name>
    <dbReference type="NCBI Taxonomy" id="2565934"/>
    <lineage>
        <taxon>Bacteria</taxon>
        <taxon>Bacillati</taxon>
        <taxon>Actinomycetota</taxon>
        <taxon>Actinomycetes</taxon>
        <taxon>Micrococcales</taxon>
        <taxon>Microbacteriaceae</taxon>
        <taxon>Orlajensenia</taxon>
    </lineage>
</organism>
<dbReference type="Gene3D" id="2.102.10.10">
    <property type="entry name" value="Rieske [2Fe-2S] iron-sulphur domain"/>
    <property type="match status" value="1"/>
</dbReference>
<evidence type="ECO:0000313" key="7">
    <source>
        <dbReference type="EMBL" id="THG32452.1"/>
    </source>
</evidence>
<feature type="domain" description="Rieske" evidence="6">
    <location>
        <begin position="404"/>
        <end position="491"/>
    </location>
</feature>
<dbReference type="GO" id="GO:0016020">
    <property type="term" value="C:membrane"/>
    <property type="evidence" value="ECO:0007669"/>
    <property type="project" value="InterPro"/>
</dbReference>
<dbReference type="Pfam" id="PF01266">
    <property type="entry name" value="DAO"/>
    <property type="match status" value="1"/>
</dbReference>
<dbReference type="GO" id="GO:0046872">
    <property type="term" value="F:metal ion binding"/>
    <property type="evidence" value="ECO:0007669"/>
    <property type="project" value="UniProtKB-KW"/>
</dbReference>
<dbReference type="InterPro" id="IPR036188">
    <property type="entry name" value="FAD/NAD-bd_sf"/>
</dbReference>
<dbReference type="OrthoDB" id="9767869at2"/>
<dbReference type="GO" id="GO:0051537">
    <property type="term" value="F:2 iron, 2 sulfur cluster binding"/>
    <property type="evidence" value="ECO:0007669"/>
    <property type="project" value="UniProtKB-KW"/>
</dbReference>
<gene>
    <name evidence="7" type="ORF">E6C70_11810</name>
</gene>
<comment type="caution">
    <text evidence="7">The sequence shown here is derived from an EMBL/GenBank/DDBJ whole genome shotgun (WGS) entry which is preliminary data.</text>
</comment>
<dbReference type="EMBL" id="SSSN01000009">
    <property type="protein sequence ID" value="THG32452.1"/>
    <property type="molecule type" value="Genomic_DNA"/>
</dbReference>
<sequence>MSSLWLDRSPSIETDARSRPDFDEIIVGAGITGLITAVLLARAGRRVAVLEARTVGAVATGNTTAKLSVLQGAHLQKINARCTDGATHAYVRANLAGRRWVLDFAEGHGVAVQRRDAVSFASTPDGAASVEEEYRLASTAGLAVTLEADAGLPFPTFGAVRLADQAEFDPMQLLAALADEVRSLGGVIREGVRVSGASARHPVRVHTDRGEFSAERLVLATGTPMLDRGLYFAKLAAQRSYAASYRVPGSLPRDMYLSVDEPSRSIRTTPEGDGELLLVGGYGHTVGREPSPASQRDELFAWTESTWPGAERTHDWSAQDYETPHGVPFVGWLPRSGGRIFLATGYDKWGMTNAAQCAITLAGDLLGGTPEWAAVLHHRVTLPAAIGRGIGMNAAVAKHYAVGWTRALVHRLPDATPPEGAGAVGRIGIAPVAASTVDGRTCHVTGICPHLGAILTWNDAEASWDCPAHGSRFAASGERLEGPATRDLRRR</sequence>
<evidence type="ECO:0000313" key="8">
    <source>
        <dbReference type="Proteomes" id="UP000307380"/>
    </source>
</evidence>
<dbReference type="Gene3D" id="3.50.50.60">
    <property type="entry name" value="FAD/NAD(P)-binding domain"/>
    <property type="match status" value="1"/>
</dbReference>
<evidence type="ECO:0000256" key="3">
    <source>
        <dbReference type="ARBA" id="ARBA00023004"/>
    </source>
</evidence>
<dbReference type="GO" id="GO:0005737">
    <property type="term" value="C:cytoplasm"/>
    <property type="evidence" value="ECO:0007669"/>
    <property type="project" value="TreeGrafter"/>
</dbReference>
<keyword evidence="3" id="KW-0408">Iron</keyword>
<dbReference type="GO" id="GO:0004497">
    <property type="term" value="F:monooxygenase activity"/>
    <property type="evidence" value="ECO:0007669"/>
    <property type="project" value="UniProtKB-ARBA"/>
</dbReference>
<dbReference type="PRINTS" id="PR00162">
    <property type="entry name" value="RIESKE"/>
</dbReference>
<dbReference type="PROSITE" id="PS51296">
    <property type="entry name" value="RIESKE"/>
    <property type="match status" value="1"/>
</dbReference>
<dbReference type="InterPro" id="IPR017941">
    <property type="entry name" value="Rieske_2Fe-2S"/>
</dbReference>
<evidence type="ECO:0000259" key="6">
    <source>
        <dbReference type="PROSITE" id="PS51296"/>
    </source>
</evidence>
<keyword evidence="8" id="KW-1185">Reference proteome</keyword>
<accession>A0A4S4FRG4</accession>
<dbReference type="RefSeq" id="WP_136424753.1">
    <property type="nucleotide sequence ID" value="NZ_SSSN01000009.1"/>
</dbReference>
<dbReference type="GO" id="GO:0016705">
    <property type="term" value="F:oxidoreductase activity, acting on paired donors, with incorporation or reduction of molecular oxygen"/>
    <property type="evidence" value="ECO:0007669"/>
    <property type="project" value="UniProtKB-ARBA"/>
</dbReference>
<dbReference type="InterPro" id="IPR006076">
    <property type="entry name" value="FAD-dep_OxRdtase"/>
</dbReference>
<dbReference type="SUPFAM" id="SSF51905">
    <property type="entry name" value="FAD/NAD(P)-binding domain"/>
    <property type="match status" value="1"/>
</dbReference>
<evidence type="ECO:0000256" key="4">
    <source>
        <dbReference type="ARBA" id="ARBA00023014"/>
    </source>
</evidence>
<dbReference type="Proteomes" id="UP000307380">
    <property type="component" value="Unassembled WGS sequence"/>
</dbReference>
<reference evidence="7 8" key="1">
    <citation type="submission" date="2019-04" db="EMBL/GenBank/DDBJ databases">
        <authorList>
            <person name="Jiang L."/>
        </authorList>
    </citation>
    <scope>NUCLEOTIDE SEQUENCE [LARGE SCALE GENOMIC DNA]</scope>
    <source>
        <strain evidence="7 8">YIM 131861</strain>
    </source>
</reference>
<keyword evidence="2" id="KW-0479">Metal-binding</keyword>
<evidence type="ECO:0000256" key="5">
    <source>
        <dbReference type="ARBA" id="ARBA00023157"/>
    </source>
</evidence>
<dbReference type="SUPFAM" id="SSF50022">
    <property type="entry name" value="ISP domain"/>
    <property type="match status" value="1"/>
</dbReference>
<evidence type="ECO:0000256" key="1">
    <source>
        <dbReference type="ARBA" id="ARBA00022714"/>
    </source>
</evidence>
<dbReference type="PANTHER" id="PTHR13847">
    <property type="entry name" value="SARCOSINE DEHYDROGENASE-RELATED"/>
    <property type="match status" value="1"/>
</dbReference>
<dbReference type="Gene3D" id="3.30.9.10">
    <property type="entry name" value="D-Amino Acid Oxidase, subunit A, domain 2"/>
    <property type="match status" value="1"/>
</dbReference>
<dbReference type="Pfam" id="PF00355">
    <property type="entry name" value="Rieske"/>
    <property type="match status" value="1"/>
</dbReference>
<dbReference type="AlphaFoldDB" id="A0A4S4FRG4"/>
<dbReference type="InterPro" id="IPR005805">
    <property type="entry name" value="Rieske_Fe-S_prot_C"/>
</dbReference>
<keyword evidence="5" id="KW-1015">Disulfide bond</keyword>
<proteinExistence type="predicted"/>
<keyword evidence="4" id="KW-0411">Iron-sulfur</keyword>
<dbReference type="InterPro" id="IPR036922">
    <property type="entry name" value="Rieske_2Fe-2S_sf"/>
</dbReference>